<accession>A0A974S0I0</accession>
<gene>
    <name evidence="1" type="ORF">I6J18_16780</name>
</gene>
<reference evidence="1 2" key="1">
    <citation type="submission" date="2021-01" db="EMBL/GenBank/DDBJ databases">
        <title>FDA dAtabase for Regulatory Grade micrObial Sequences (FDA-ARGOS): Supporting development and validation of Infectious Disease Dx tests.</title>
        <authorList>
            <person name="Nelson B."/>
            <person name="Plummer A."/>
            <person name="Tallon L."/>
            <person name="Sadzewicz L."/>
            <person name="Zhao X."/>
            <person name="Boylan J."/>
            <person name="Ott S."/>
            <person name="Bowen H."/>
            <person name="Vavikolanu K."/>
            <person name="Mehta A."/>
            <person name="Aluvathingal J."/>
            <person name="Nadendla S."/>
            <person name="Myers T."/>
            <person name="Yan Y."/>
            <person name="Sichtig H."/>
        </authorList>
    </citation>
    <scope>NUCLEOTIDE SEQUENCE [LARGE SCALE GENOMIC DNA]</scope>
    <source>
        <strain evidence="1 2">FDAARGOS_1161</strain>
    </source>
</reference>
<protein>
    <submittedName>
        <fullName evidence="1">DUF2573 family protein</fullName>
    </submittedName>
</protein>
<dbReference type="RefSeq" id="WP_040375878.1">
    <property type="nucleotide sequence ID" value="NZ_CP068053.1"/>
</dbReference>
<proteinExistence type="predicted"/>
<organism evidence="1 2">
    <name type="scientific">Peribacillus psychrosaccharolyticus</name>
    <name type="common">Bacillus psychrosaccharolyticus</name>
    <dbReference type="NCBI Taxonomy" id="1407"/>
    <lineage>
        <taxon>Bacteria</taxon>
        <taxon>Bacillati</taxon>
        <taxon>Bacillota</taxon>
        <taxon>Bacilli</taxon>
        <taxon>Bacillales</taxon>
        <taxon>Bacillaceae</taxon>
        <taxon>Peribacillus</taxon>
    </lineage>
</organism>
<dbReference type="AlphaFoldDB" id="A0A974S0I0"/>
<dbReference type="KEGG" id="ppsr:I6J18_16780"/>
<evidence type="ECO:0000313" key="2">
    <source>
        <dbReference type="Proteomes" id="UP000595254"/>
    </source>
</evidence>
<dbReference type="InterPro" id="IPR020393">
    <property type="entry name" value="Uncharacterised_YusU"/>
</dbReference>
<keyword evidence="2" id="KW-1185">Reference proteome</keyword>
<sequence length="83" mass="9798">MTEQFTEQFEALLEKYSELLLGSGEEELKEKVRYYALYTQISKTMPALVKHWNHIYPDGKQEMIQLIAEIKQLNDAHRNKPAE</sequence>
<dbReference type="Proteomes" id="UP000595254">
    <property type="component" value="Chromosome"/>
</dbReference>
<dbReference type="Pfam" id="PF10835">
    <property type="entry name" value="DUF2573"/>
    <property type="match status" value="1"/>
</dbReference>
<evidence type="ECO:0000313" key="1">
    <source>
        <dbReference type="EMBL" id="QQS99274.1"/>
    </source>
</evidence>
<dbReference type="EMBL" id="CP068053">
    <property type="protein sequence ID" value="QQS99274.1"/>
    <property type="molecule type" value="Genomic_DNA"/>
</dbReference>
<name>A0A974S0I0_PERPY</name>